<name>A0A1J8QN78_9AGAM</name>
<dbReference type="Proteomes" id="UP000183567">
    <property type="component" value="Unassembled WGS sequence"/>
</dbReference>
<protein>
    <submittedName>
        <fullName evidence="1">Uncharacterized protein</fullName>
    </submittedName>
</protein>
<comment type="caution">
    <text evidence="1">The sequence shown here is derived from an EMBL/GenBank/DDBJ whole genome shotgun (WGS) entry which is preliminary data.</text>
</comment>
<sequence>MTILCIVLGILGADPNLEPEVLRFVLLREGARQHNIGKVYSGLLASRPSARHLVTAASVTLRW</sequence>
<organism evidence="1 2">
    <name type="scientific">Rhizopogon vesiculosus</name>
    <dbReference type="NCBI Taxonomy" id="180088"/>
    <lineage>
        <taxon>Eukaryota</taxon>
        <taxon>Fungi</taxon>
        <taxon>Dikarya</taxon>
        <taxon>Basidiomycota</taxon>
        <taxon>Agaricomycotina</taxon>
        <taxon>Agaricomycetes</taxon>
        <taxon>Agaricomycetidae</taxon>
        <taxon>Boletales</taxon>
        <taxon>Suillineae</taxon>
        <taxon>Rhizopogonaceae</taxon>
        <taxon>Rhizopogon</taxon>
    </lineage>
</organism>
<dbReference type="STRING" id="180088.A0A1J8QN78"/>
<keyword evidence="2" id="KW-1185">Reference proteome</keyword>
<dbReference type="AlphaFoldDB" id="A0A1J8QN78"/>
<gene>
    <name evidence="1" type="ORF">AZE42_12899</name>
</gene>
<reference evidence="1 2" key="1">
    <citation type="submission" date="2016-03" db="EMBL/GenBank/DDBJ databases">
        <title>Comparative genomics of the ectomycorrhizal sister species Rhizopogon vinicolor and Rhizopogon vesiculosus (Basidiomycota: Boletales) reveals a divergence of the mating type B locus.</title>
        <authorList>
            <person name="Mujic A.B."/>
            <person name="Kuo A."/>
            <person name="Tritt A."/>
            <person name="Lipzen A."/>
            <person name="Chen C."/>
            <person name="Johnson J."/>
            <person name="Sharma A."/>
            <person name="Barry K."/>
            <person name="Grigoriev I.V."/>
            <person name="Spatafora J.W."/>
        </authorList>
    </citation>
    <scope>NUCLEOTIDE SEQUENCE [LARGE SCALE GENOMIC DNA]</scope>
    <source>
        <strain evidence="1 2">AM-OR11-056</strain>
    </source>
</reference>
<accession>A0A1J8QN78</accession>
<proteinExistence type="predicted"/>
<dbReference type="EMBL" id="LVVM01004269">
    <property type="protein sequence ID" value="OJA13236.1"/>
    <property type="molecule type" value="Genomic_DNA"/>
</dbReference>
<evidence type="ECO:0000313" key="2">
    <source>
        <dbReference type="Proteomes" id="UP000183567"/>
    </source>
</evidence>
<evidence type="ECO:0000313" key="1">
    <source>
        <dbReference type="EMBL" id="OJA13236.1"/>
    </source>
</evidence>